<name>A0AAD2A9A6_9LAMI</name>
<keyword evidence="3" id="KW-0813">Transport</keyword>
<dbReference type="SUPFAM" id="SSF103473">
    <property type="entry name" value="MFS general substrate transporter"/>
    <property type="match status" value="2"/>
</dbReference>
<feature type="transmembrane region" description="Helical" evidence="10">
    <location>
        <begin position="293"/>
        <end position="314"/>
    </location>
</feature>
<dbReference type="PANTHER" id="PTHR23500:SF603">
    <property type="entry name" value="SUGAR CARRIER PROTEIN C-LIKE"/>
    <property type="match status" value="1"/>
</dbReference>
<dbReference type="PROSITE" id="PS50850">
    <property type="entry name" value="MFS"/>
    <property type="match status" value="1"/>
</dbReference>
<keyword evidence="13" id="KW-1185">Reference proteome</keyword>
<proteinExistence type="inferred from homology"/>
<evidence type="ECO:0000313" key="13">
    <source>
        <dbReference type="Proteomes" id="UP000834106"/>
    </source>
</evidence>
<sequence length="426" mass="47867">MGVVGIAVSRGVRDDNLAKYPGKLTCYVVITLMAAAMGGLIFGYDIGISGGVTSMAPFLEKFFPSVYHKQMDDTSTNQYCKFDSQILTLFTSSLYLAALAASFFASTVTKKFGRRKSMLFGGIIFLVGAIINAAAVHIRERKRKQKHCSKRIRGVDNVDAEFSDILAAKNEARLVQNPWQNILKRWCYRPQLVMSILIPFFQQLTGINVVMFYAPVLFKTIGFGSNASLMSAVISGIVNVVATLVSVAYADKWGRRILFLEGGVQMLIFQNAVAALIGAKFGVTGDMTSLPKWFAIVVMICIWVYVAGFAWSWGPLGWLYPSEIFSLEVRSAGQSINVAVNMFFTFLIAQVFLSMLCTMKFGLFIFFAFFVVLMTIFSYFFMPETKNIPIEKMTQVWRDHWFWKRYMNDPNDPVNKALELNTTEQI</sequence>
<evidence type="ECO:0000256" key="7">
    <source>
        <dbReference type="ARBA" id="ARBA00022989"/>
    </source>
</evidence>
<dbReference type="InterPro" id="IPR044778">
    <property type="entry name" value="MFS_STP/MST-like_plant"/>
</dbReference>
<keyword evidence="4" id="KW-0762">Sugar transport</keyword>
<evidence type="ECO:0000259" key="11">
    <source>
        <dbReference type="PROSITE" id="PS50850"/>
    </source>
</evidence>
<dbReference type="GO" id="GO:0016020">
    <property type="term" value="C:membrane"/>
    <property type="evidence" value="ECO:0007669"/>
    <property type="project" value="UniProtKB-SubCell"/>
</dbReference>
<feature type="transmembrane region" description="Helical" evidence="10">
    <location>
        <begin position="86"/>
        <end position="105"/>
    </location>
</feature>
<dbReference type="GO" id="GO:0015293">
    <property type="term" value="F:symporter activity"/>
    <property type="evidence" value="ECO:0007669"/>
    <property type="project" value="UniProtKB-KW"/>
</dbReference>
<comment type="similarity">
    <text evidence="9">Belongs to the major facilitator superfamily. Phosphate:H(+) symporter (TC 2.A.1.9) family.</text>
</comment>
<feature type="transmembrane region" description="Helical" evidence="10">
    <location>
        <begin position="257"/>
        <end position="281"/>
    </location>
</feature>
<feature type="transmembrane region" description="Helical" evidence="10">
    <location>
        <begin position="27"/>
        <end position="46"/>
    </location>
</feature>
<dbReference type="GO" id="GO:0015145">
    <property type="term" value="F:monosaccharide transmembrane transporter activity"/>
    <property type="evidence" value="ECO:0007669"/>
    <property type="project" value="InterPro"/>
</dbReference>
<keyword evidence="7 10" id="KW-1133">Transmembrane helix</keyword>
<organism evidence="12 13">
    <name type="scientific">Fraxinus pennsylvanica</name>
    <dbReference type="NCBI Taxonomy" id="56036"/>
    <lineage>
        <taxon>Eukaryota</taxon>
        <taxon>Viridiplantae</taxon>
        <taxon>Streptophyta</taxon>
        <taxon>Embryophyta</taxon>
        <taxon>Tracheophyta</taxon>
        <taxon>Spermatophyta</taxon>
        <taxon>Magnoliopsida</taxon>
        <taxon>eudicotyledons</taxon>
        <taxon>Gunneridae</taxon>
        <taxon>Pentapetalae</taxon>
        <taxon>asterids</taxon>
        <taxon>lamiids</taxon>
        <taxon>Lamiales</taxon>
        <taxon>Oleaceae</taxon>
        <taxon>Oleeae</taxon>
        <taxon>Fraxinus</taxon>
    </lineage>
</organism>
<evidence type="ECO:0000256" key="2">
    <source>
        <dbReference type="ARBA" id="ARBA00010992"/>
    </source>
</evidence>
<feature type="transmembrane region" description="Helical" evidence="10">
    <location>
        <begin position="335"/>
        <end position="355"/>
    </location>
</feature>
<evidence type="ECO:0000313" key="12">
    <source>
        <dbReference type="EMBL" id="CAI9780847.1"/>
    </source>
</evidence>
<keyword evidence="8 10" id="KW-0472">Membrane</keyword>
<comment type="subcellular location">
    <subcellularLocation>
        <location evidence="1">Membrane</location>
        <topology evidence="1">Multi-pass membrane protein</topology>
    </subcellularLocation>
</comment>
<comment type="similarity">
    <text evidence="2">Belongs to the major facilitator superfamily. Sugar transporter (TC 2.A.1.1) family.</text>
</comment>
<feature type="transmembrane region" description="Helical" evidence="10">
    <location>
        <begin position="117"/>
        <end position="136"/>
    </location>
</feature>
<dbReference type="PRINTS" id="PR00171">
    <property type="entry name" value="SUGRTRNSPORT"/>
</dbReference>
<dbReference type="InterPro" id="IPR020846">
    <property type="entry name" value="MFS_dom"/>
</dbReference>
<dbReference type="EMBL" id="OU503052">
    <property type="protein sequence ID" value="CAI9780847.1"/>
    <property type="molecule type" value="Genomic_DNA"/>
</dbReference>
<dbReference type="Pfam" id="PF00083">
    <property type="entry name" value="Sugar_tr"/>
    <property type="match status" value="2"/>
</dbReference>
<dbReference type="InterPro" id="IPR036259">
    <property type="entry name" value="MFS_trans_sf"/>
</dbReference>
<evidence type="ECO:0000256" key="4">
    <source>
        <dbReference type="ARBA" id="ARBA00022597"/>
    </source>
</evidence>
<evidence type="ECO:0000256" key="6">
    <source>
        <dbReference type="ARBA" id="ARBA00022847"/>
    </source>
</evidence>
<accession>A0AAD2A9A6</accession>
<feature type="transmembrane region" description="Helical" evidence="10">
    <location>
        <begin position="192"/>
        <end position="216"/>
    </location>
</feature>
<evidence type="ECO:0000256" key="10">
    <source>
        <dbReference type="SAM" id="Phobius"/>
    </source>
</evidence>
<keyword evidence="5 10" id="KW-0812">Transmembrane</keyword>
<reference evidence="12" key="1">
    <citation type="submission" date="2023-05" db="EMBL/GenBank/DDBJ databases">
        <authorList>
            <person name="Huff M."/>
        </authorList>
    </citation>
    <scope>NUCLEOTIDE SEQUENCE</scope>
</reference>
<evidence type="ECO:0000256" key="5">
    <source>
        <dbReference type="ARBA" id="ARBA00022692"/>
    </source>
</evidence>
<protein>
    <recommendedName>
        <fullName evidence="11">Major facilitator superfamily (MFS) profile domain-containing protein</fullName>
    </recommendedName>
</protein>
<evidence type="ECO:0000256" key="8">
    <source>
        <dbReference type="ARBA" id="ARBA00023136"/>
    </source>
</evidence>
<gene>
    <name evidence="12" type="ORF">FPE_LOCUS28277</name>
</gene>
<feature type="transmembrane region" description="Helical" evidence="10">
    <location>
        <begin position="361"/>
        <end position="382"/>
    </location>
</feature>
<dbReference type="CDD" id="cd17361">
    <property type="entry name" value="MFS_STP"/>
    <property type="match status" value="1"/>
</dbReference>
<feature type="domain" description="Major facilitator superfamily (MFS) profile" evidence="11">
    <location>
        <begin position="1"/>
        <end position="386"/>
    </location>
</feature>
<feature type="transmembrane region" description="Helical" evidence="10">
    <location>
        <begin position="228"/>
        <end position="250"/>
    </location>
</feature>
<evidence type="ECO:0000256" key="1">
    <source>
        <dbReference type="ARBA" id="ARBA00004141"/>
    </source>
</evidence>
<dbReference type="InterPro" id="IPR003663">
    <property type="entry name" value="Sugar/inositol_transpt"/>
</dbReference>
<dbReference type="Gene3D" id="1.20.1250.20">
    <property type="entry name" value="MFS general substrate transporter like domains"/>
    <property type="match status" value="2"/>
</dbReference>
<dbReference type="PROSITE" id="PS00216">
    <property type="entry name" value="SUGAR_TRANSPORT_1"/>
    <property type="match status" value="1"/>
</dbReference>
<dbReference type="Proteomes" id="UP000834106">
    <property type="component" value="Chromosome 17"/>
</dbReference>
<evidence type="ECO:0000256" key="9">
    <source>
        <dbReference type="ARBA" id="ARBA00044504"/>
    </source>
</evidence>
<dbReference type="AlphaFoldDB" id="A0AAD2A9A6"/>
<keyword evidence="6" id="KW-0769">Symport</keyword>
<dbReference type="InterPro" id="IPR005829">
    <property type="entry name" value="Sugar_transporter_CS"/>
</dbReference>
<dbReference type="PANTHER" id="PTHR23500">
    <property type="entry name" value="SOLUTE CARRIER FAMILY 2, FACILITATED GLUCOSE TRANSPORTER"/>
    <property type="match status" value="1"/>
</dbReference>
<dbReference type="InterPro" id="IPR045262">
    <property type="entry name" value="STP/PLT_plant"/>
</dbReference>
<evidence type="ECO:0000256" key="3">
    <source>
        <dbReference type="ARBA" id="ARBA00022448"/>
    </source>
</evidence>
<dbReference type="InterPro" id="IPR005828">
    <property type="entry name" value="MFS_sugar_transport-like"/>
</dbReference>